<gene>
    <name evidence="1" type="ORF">LCGC14_2409940</name>
</gene>
<organism evidence="1">
    <name type="scientific">marine sediment metagenome</name>
    <dbReference type="NCBI Taxonomy" id="412755"/>
    <lineage>
        <taxon>unclassified sequences</taxon>
        <taxon>metagenomes</taxon>
        <taxon>ecological metagenomes</taxon>
    </lineage>
</organism>
<sequence length="472" mass="49178">MTKRNRSTSIGGVTKRFTQIYPDKRVIGVYASEAGVTDKRFVKISSDFEAELSNPYFAGLEGLASSGNKNAHQKFNALIYGAGIVDAVGKMDAGLPSKSSYSGYLNEANVIGLGADVILAATGTQAGDMTDSDASAETLTVVSDDADDIGYIYAVGVDANGDVLSEYIEVEGVTSHVGSVVFTTIYGIVFLDIPSFLDGTLTAAAGSITITNTTSDTTLATITVGLTEMGYKAFTDTQVGGRRIKLTASALTNTPKIIIIGKNQDGELTIEKASFAGTNDILVKPTSGRWDTVYGFVSDAFATTTIAFANMQSEEFEIGLSNAFNDMTETTNTQAGAKAKIKSDSALDTTQTLYLYGDDGGVLVYEAISLNGTTAVTTTPDFDVIAGAWLSAATVGTITVYKTDASTVMISFDGSAFLSAGMHTQIGGNVAYSALGLAARDGIVKIDSTGGNDVLIVEGLDLTGAVQRELVT</sequence>
<feature type="non-terminal residue" evidence="1">
    <location>
        <position position="472"/>
    </location>
</feature>
<protein>
    <submittedName>
        <fullName evidence="1">Uncharacterized protein</fullName>
    </submittedName>
</protein>
<name>A0A0F9BSW2_9ZZZZ</name>
<reference evidence="1" key="1">
    <citation type="journal article" date="2015" name="Nature">
        <title>Complex archaea that bridge the gap between prokaryotes and eukaryotes.</title>
        <authorList>
            <person name="Spang A."/>
            <person name="Saw J.H."/>
            <person name="Jorgensen S.L."/>
            <person name="Zaremba-Niedzwiedzka K."/>
            <person name="Martijn J."/>
            <person name="Lind A.E."/>
            <person name="van Eijk R."/>
            <person name="Schleper C."/>
            <person name="Guy L."/>
            <person name="Ettema T.J."/>
        </authorList>
    </citation>
    <scope>NUCLEOTIDE SEQUENCE</scope>
</reference>
<proteinExistence type="predicted"/>
<accession>A0A0F9BSW2</accession>
<evidence type="ECO:0000313" key="1">
    <source>
        <dbReference type="EMBL" id="KKL24975.1"/>
    </source>
</evidence>
<dbReference type="AlphaFoldDB" id="A0A0F9BSW2"/>
<dbReference type="EMBL" id="LAZR01036388">
    <property type="protein sequence ID" value="KKL24975.1"/>
    <property type="molecule type" value="Genomic_DNA"/>
</dbReference>
<comment type="caution">
    <text evidence="1">The sequence shown here is derived from an EMBL/GenBank/DDBJ whole genome shotgun (WGS) entry which is preliminary data.</text>
</comment>